<reference evidence="1" key="1">
    <citation type="journal article" date="2023" name="Mol. Phylogenet. Evol.">
        <title>Genome-scale phylogeny and comparative genomics of the fungal order Sordariales.</title>
        <authorList>
            <person name="Hensen N."/>
            <person name="Bonometti L."/>
            <person name="Westerberg I."/>
            <person name="Brannstrom I.O."/>
            <person name="Guillou S."/>
            <person name="Cros-Aarteil S."/>
            <person name="Calhoun S."/>
            <person name="Haridas S."/>
            <person name="Kuo A."/>
            <person name="Mondo S."/>
            <person name="Pangilinan J."/>
            <person name="Riley R."/>
            <person name="LaButti K."/>
            <person name="Andreopoulos B."/>
            <person name="Lipzen A."/>
            <person name="Chen C."/>
            <person name="Yan M."/>
            <person name="Daum C."/>
            <person name="Ng V."/>
            <person name="Clum A."/>
            <person name="Steindorff A."/>
            <person name="Ohm R.A."/>
            <person name="Martin F."/>
            <person name="Silar P."/>
            <person name="Natvig D.O."/>
            <person name="Lalanne C."/>
            <person name="Gautier V."/>
            <person name="Ament-Velasquez S.L."/>
            <person name="Kruys A."/>
            <person name="Hutchinson M.I."/>
            <person name="Powell A.J."/>
            <person name="Barry K."/>
            <person name="Miller A.N."/>
            <person name="Grigoriev I.V."/>
            <person name="Debuchy R."/>
            <person name="Gladieux P."/>
            <person name="Hiltunen Thoren M."/>
            <person name="Johannesson H."/>
        </authorList>
    </citation>
    <scope>NUCLEOTIDE SEQUENCE</scope>
    <source>
        <strain evidence="1">PSN243</strain>
    </source>
</reference>
<evidence type="ECO:0008006" key="3">
    <source>
        <dbReference type="Google" id="ProtNLM"/>
    </source>
</evidence>
<name>A0AAV9GKY9_9PEZI</name>
<dbReference type="AlphaFoldDB" id="A0AAV9GKY9"/>
<reference evidence="1" key="2">
    <citation type="submission" date="2023-05" db="EMBL/GenBank/DDBJ databases">
        <authorList>
            <consortium name="Lawrence Berkeley National Laboratory"/>
            <person name="Steindorff A."/>
            <person name="Hensen N."/>
            <person name="Bonometti L."/>
            <person name="Westerberg I."/>
            <person name="Brannstrom I.O."/>
            <person name="Guillou S."/>
            <person name="Cros-Aarteil S."/>
            <person name="Calhoun S."/>
            <person name="Haridas S."/>
            <person name="Kuo A."/>
            <person name="Mondo S."/>
            <person name="Pangilinan J."/>
            <person name="Riley R."/>
            <person name="Labutti K."/>
            <person name="Andreopoulos B."/>
            <person name="Lipzen A."/>
            <person name="Chen C."/>
            <person name="Yanf M."/>
            <person name="Daum C."/>
            <person name="Ng V."/>
            <person name="Clum A."/>
            <person name="Ohm R."/>
            <person name="Martin F."/>
            <person name="Silar P."/>
            <person name="Natvig D."/>
            <person name="Lalanne C."/>
            <person name="Gautier V."/>
            <person name="Ament-Velasquez S.L."/>
            <person name="Kruys A."/>
            <person name="Hutchinson M.I."/>
            <person name="Powell A.J."/>
            <person name="Barry K."/>
            <person name="Miller A.N."/>
            <person name="Grigoriev I.V."/>
            <person name="Debuchy R."/>
            <person name="Gladieux P."/>
            <person name="Thoren M.H."/>
            <person name="Johannesson H."/>
        </authorList>
    </citation>
    <scope>NUCLEOTIDE SEQUENCE</scope>
    <source>
        <strain evidence="1">PSN243</strain>
    </source>
</reference>
<dbReference type="InterPro" id="IPR052895">
    <property type="entry name" value="HetReg/Transcr_Mod"/>
</dbReference>
<dbReference type="Pfam" id="PF26639">
    <property type="entry name" value="Het-6_barrel"/>
    <property type="match status" value="1"/>
</dbReference>
<comment type="caution">
    <text evidence="1">The sequence shown here is derived from an EMBL/GenBank/DDBJ whole genome shotgun (WGS) entry which is preliminary data.</text>
</comment>
<gene>
    <name evidence="1" type="ORF">QBC34DRAFT_466179</name>
</gene>
<dbReference type="Proteomes" id="UP001321760">
    <property type="component" value="Unassembled WGS sequence"/>
</dbReference>
<protein>
    <recommendedName>
        <fullName evidence="3">Heterokaryon incompatibility domain-containing protein</fullName>
    </recommendedName>
</protein>
<accession>A0AAV9GKY9</accession>
<evidence type="ECO:0000313" key="1">
    <source>
        <dbReference type="EMBL" id="KAK4448027.1"/>
    </source>
</evidence>
<proteinExistence type="predicted"/>
<evidence type="ECO:0000313" key="2">
    <source>
        <dbReference type="Proteomes" id="UP001321760"/>
    </source>
</evidence>
<sequence length="325" mass="36643">MSLYDFSDPRDHIYGCLGLMELMRGRPLQDALLIPDYSLPARKVFTRAATVHYKAAPELDFIFSALVYHKHKRRKYMGLPSWVPDFAERNTAQITGLEVPIETLENRRFFVRFGASGTVPAGEASWMIDGDVLIEGLYPVGDRSREEAVIRSWTADLANSPELGNLVAEFDDTSMREWFTRWILVCVKEAEIDWGHLKRLRSKLDALQHRGSLPTFSAMMNADLATSAGQADRLYRAHPFTQKAEVSVGKTLFATERGYLALASIQVLPEDEVWLVRGCRTPVILSKASQREGYIILGQAYVHGIMNGEVLTEEVQHHFAPTSLV</sequence>
<organism evidence="1 2">
    <name type="scientific">Podospora aff. communis PSN243</name>
    <dbReference type="NCBI Taxonomy" id="3040156"/>
    <lineage>
        <taxon>Eukaryota</taxon>
        <taxon>Fungi</taxon>
        <taxon>Dikarya</taxon>
        <taxon>Ascomycota</taxon>
        <taxon>Pezizomycotina</taxon>
        <taxon>Sordariomycetes</taxon>
        <taxon>Sordariomycetidae</taxon>
        <taxon>Sordariales</taxon>
        <taxon>Podosporaceae</taxon>
        <taxon>Podospora</taxon>
    </lineage>
</organism>
<dbReference type="PANTHER" id="PTHR24148:SF73">
    <property type="entry name" value="HET DOMAIN PROTEIN (AFU_ORTHOLOGUE AFUA_8G01020)"/>
    <property type="match status" value="1"/>
</dbReference>
<dbReference type="PANTHER" id="PTHR24148">
    <property type="entry name" value="ANKYRIN REPEAT DOMAIN-CONTAINING PROTEIN 39 HOMOLOG-RELATED"/>
    <property type="match status" value="1"/>
</dbReference>
<keyword evidence="2" id="KW-1185">Reference proteome</keyword>
<dbReference type="EMBL" id="MU865945">
    <property type="protein sequence ID" value="KAK4448027.1"/>
    <property type="molecule type" value="Genomic_DNA"/>
</dbReference>